<dbReference type="PROSITE" id="PS00659">
    <property type="entry name" value="GLYCOSYL_HYDROL_F5"/>
    <property type="match status" value="1"/>
</dbReference>
<keyword evidence="13" id="KW-1185">Reference proteome</keyword>
<dbReference type="PROSITE" id="PS51649">
    <property type="entry name" value="NPH3"/>
    <property type="match status" value="2"/>
</dbReference>
<dbReference type="EnsemblPlants" id="ONIVA11G01220.4">
    <property type="protein sequence ID" value="ONIVA11G01220.4"/>
    <property type="gene ID" value="ONIVA11G01220"/>
</dbReference>
<accession>A0A0E0IXF9</accession>
<evidence type="ECO:0000256" key="6">
    <source>
        <dbReference type="ARBA" id="ARBA00023295"/>
    </source>
</evidence>
<dbReference type="GO" id="GO:0016567">
    <property type="term" value="P:protein ubiquitination"/>
    <property type="evidence" value="ECO:0007669"/>
    <property type="project" value="UniProtKB-UniPathway"/>
</dbReference>
<evidence type="ECO:0000256" key="8">
    <source>
        <dbReference type="SAM" id="MobiDB-lite"/>
    </source>
</evidence>
<evidence type="ECO:0000256" key="4">
    <source>
        <dbReference type="ARBA" id="ARBA00012706"/>
    </source>
</evidence>
<dbReference type="Gramene" id="ONIVA11G01220.4">
    <property type="protein sequence ID" value="ONIVA11G01220.4"/>
    <property type="gene ID" value="ONIVA11G01220"/>
</dbReference>
<reference evidence="12" key="1">
    <citation type="submission" date="2015-04" db="UniProtKB">
        <authorList>
            <consortium name="EnsemblPlants"/>
        </authorList>
    </citation>
    <scope>IDENTIFICATION</scope>
    <source>
        <strain evidence="12">SL10</strain>
    </source>
</reference>
<dbReference type="HOGENOM" id="CLU_010821_0_0_1"/>
<dbReference type="UniPathway" id="UPA00143"/>
<feature type="domain" description="BTB" evidence="10">
    <location>
        <begin position="61"/>
        <end position="131"/>
    </location>
</feature>
<organism evidence="12">
    <name type="scientific">Oryza nivara</name>
    <name type="common">Indian wild rice</name>
    <name type="synonym">Oryza sativa f. spontanea</name>
    <dbReference type="NCBI Taxonomy" id="4536"/>
    <lineage>
        <taxon>Eukaryota</taxon>
        <taxon>Viridiplantae</taxon>
        <taxon>Streptophyta</taxon>
        <taxon>Embryophyta</taxon>
        <taxon>Tracheophyta</taxon>
        <taxon>Spermatophyta</taxon>
        <taxon>Magnoliopsida</taxon>
        <taxon>Liliopsida</taxon>
        <taxon>Poales</taxon>
        <taxon>Poaceae</taxon>
        <taxon>BOP clade</taxon>
        <taxon>Oryzoideae</taxon>
        <taxon>Oryzeae</taxon>
        <taxon>Oryzinae</taxon>
        <taxon>Oryza</taxon>
    </lineage>
</organism>
<dbReference type="InterPro" id="IPR018087">
    <property type="entry name" value="Glyco_hydro_5_CS"/>
</dbReference>
<dbReference type="AlphaFoldDB" id="A0A0E0IXF9"/>
<feature type="domain" description="NPH3" evidence="11">
    <location>
        <begin position="328"/>
        <end position="428"/>
    </location>
</feature>
<dbReference type="Proteomes" id="UP000006591">
    <property type="component" value="Chromosome 11"/>
</dbReference>
<evidence type="ECO:0000259" key="10">
    <source>
        <dbReference type="PROSITE" id="PS50097"/>
    </source>
</evidence>
<evidence type="ECO:0000256" key="9">
    <source>
        <dbReference type="SAM" id="Phobius"/>
    </source>
</evidence>
<keyword evidence="5" id="KW-0378">Hydrolase</keyword>
<sequence>METELKKRPTYNGNMQVADDTRHHIADQKRLCSHAILAAILLLGGIPAIVLHSVSSPDIPADLLIRIADDVFPLHKAVMVPKCGYIRKAVAAARGGATATVDLDLSALPGAADAFDKVARYCYGANFEISVRNAAALLCAAAFLDMHPTDGGLARRVEEFLAKVGLRTLPGAVAVLRSCEGLLPAAEEIGVVQRSADAIALRICNEVLFPTRSPPEWWTAELAALSPASFHKVITALRCRRAEPEVLVAAATAYAELLLAEVLAADGHAADHSGMHRALVESVVAVLPSTDDAPLPAAFLCHLLHVAITIGASAKTCRDLELRVAATVAKTVDEVAAEIATEESLPISKFVGLAGAVPKEARATHDCLYRAVDIYLKAHPALEEMEREKVCSVMDPLKLSYQGRLHASQNNRLPLQAVLSALYYDQLKLRSGDEGGGGWDAYGNGVMRSSAAGSARKQAKEEASLARENEALRSELARMRAYVSGMQQQSKGSSSSRGKKGSWLRTLSRLNPFKAGIWGKDTSGIVDGKTDAMNSVKAKRRRHYITPPETYRTVIFFPVSLFFHGSDQWRRTSPVLGRNSLGRRTPYTSGFSCVHRCSRHARRRLKLSGCGAQWDPRVGLILSIRAVKSTVALTTDVENGSAHECPCDGHVPHPAELERRDASPSPPPSAHHLLLLLALASDMEDAHHHHWTMVERRGTQLWASGRPFIIHGFNTYWLMSFAADQATRLRVTAAIAEAGLNVCCTWAFSDGGYRALQTAPFHYDEDVFRALDFVVSEARRHNMRLILSLCNNWEDYGGKAQYVRWGKEAGLDLTSEDDFFSDPTIKSYYKAFVEAVVTRINTVTNETYKDDPTILAWELINEPHCPSDPSGDTLQAWIEEMASYVKSIDPVHLLEIGIEGFYGPSIPELLPSIIMTGLPLKKIMTGLRSFPRLPHSIKENHLQFVDKWMQQHIDDAANLLGMPIVVGEFGVSVKDGKFGNEFREDFMKTIYRIFLSSWKEGVIGGGCLLWQLFPEGAEHMDDGYAVIFAKSPSTLSLLANHLRCLEC</sequence>
<protein>
    <recommendedName>
        <fullName evidence="4">mannan endo-1,4-beta-mannosidase</fullName>
        <ecNumber evidence="4">3.2.1.78</ecNumber>
    </recommendedName>
</protein>
<feature type="transmembrane region" description="Helical" evidence="9">
    <location>
        <begin position="31"/>
        <end position="51"/>
    </location>
</feature>
<dbReference type="PANTHER" id="PTHR31451:SF46">
    <property type="entry name" value="MANNAN ENDO-1,4-BETA-MANNOSIDASE 8"/>
    <property type="match status" value="1"/>
</dbReference>
<comment type="catalytic activity">
    <reaction evidence="1">
        <text>Random hydrolysis of (1-&gt;4)-beta-D-mannosidic linkages in mannans, galactomannans and glucomannans.</text>
        <dbReference type="EC" id="3.2.1.78"/>
    </reaction>
</comment>
<feature type="region of interest" description="Disordered" evidence="8">
    <location>
        <begin position="648"/>
        <end position="668"/>
    </location>
</feature>
<keyword evidence="9" id="KW-0472">Membrane</keyword>
<evidence type="ECO:0000259" key="11">
    <source>
        <dbReference type="PROSITE" id="PS51649"/>
    </source>
</evidence>
<comment type="similarity">
    <text evidence="7">Belongs to the NPH3 family.</text>
</comment>
<comment type="pathway">
    <text evidence="2">Protein modification; protein ubiquitination.</text>
</comment>
<dbReference type="SUPFAM" id="SSF54695">
    <property type="entry name" value="POZ domain"/>
    <property type="match status" value="1"/>
</dbReference>
<evidence type="ECO:0000256" key="5">
    <source>
        <dbReference type="ARBA" id="ARBA00022801"/>
    </source>
</evidence>
<dbReference type="GO" id="GO:0016985">
    <property type="term" value="F:mannan endo-1,4-beta-mannosidase activity"/>
    <property type="evidence" value="ECO:0007669"/>
    <property type="project" value="UniProtKB-EC"/>
</dbReference>
<proteinExistence type="inferred from homology"/>
<dbReference type="InterPro" id="IPR011333">
    <property type="entry name" value="SKP1/BTB/POZ_sf"/>
</dbReference>
<dbReference type="EC" id="3.2.1.78" evidence="4"/>
<evidence type="ECO:0000256" key="2">
    <source>
        <dbReference type="ARBA" id="ARBA00004906"/>
    </source>
</evidence>
<dbReference type="eggNOG" id="ENOG502QUJB">
    <property type="taxonomic scope" value="Eukaryota"/>
</dbReference>
<dbReference type="PANTHER" id="PTHR31451">
    <property type="match status" value="1"/>
</dbReference>
<dbReference type="SUPFAM" id="SSF51445">
    <property type="entry name" value="(Trans)glycosidases"/>
    <property type="match status" value="1"/>
</dbReference>
<evidence type="ECO:0000313" key="12">
    <source>
        <dbReference type="EnsemblPlants" id="ONIVA11G01220.4"/>
    </source>
</evidence>
<dbReference type="InterPro" id="IPR027356">
    <property type="entry name" value="NPH3_dom"/>
</dbReference>
<keyword evidence="9" id="KW-0812">Transmembrane</keyword>
<dbReference type="Gene3D" id="3.20.20.80">
    <property type="entry name" value="Glycosidases"/>
    <property type="match status" value="1"/>
</dbReference>
<dbReference type="Pfam" id="PF03000">
    <property type="entry name" value="NPH3"/>
    <property type="match status" value="1"/>
</dbReference>
<dbReference type="PROSITE" id="PS50097">
    <property type="entry name" value="BTB"/>
    <property type="match status" value="1"/>
</dbReference>
<dbReference type="InterPro" id="IPR045053">
    <property type="entry name" value="MAN-like"/>
</dbReference>
<dbReference type="InterPro" id="IPR017853">
    <property type="entry name" value="GH"/>
</dbReference>
<dbReference type="Gene3D" id="3.30.710.10">
    <property type="entry name" value="Potassium Channel Kv1.1, Chain A"/>
    <property type="match status" value="1"/>
</dbReference>
<evidence type="ECO:0000256" key="1">
    <source>
        <dbReference type="ARBA" id="ARBA00001678"/>
    </source>
</evidence>
<evidence type="ECO:0000256" key="7">
    <source>
        <dbReference type="PROSITE-ProRule" id="PRU00982"/>
    </source>
</evidence>
<dbReference type="GO" id="GO:0000272">
    <property type="term" value="P:polysaccharide catabolic process"/>
    <property type="evidence" value="ECO:0007669"/>
    <property type="project" value="InterPro"/>
</dbReference>
<comment type="similarity">
    <text evidence="3">Belongs to the glycosyl hydrolase 5 (cellulase A) family.</text>
</comment>
<dbReference type="InterPro" id="IPR000210">
    <property type="entry name" value="BTB/POZ_dom"/>
</dbReference>
<dbReference type="Pfam" id="PF26410">
    <property type="entry name" value="GH5_mannosidase"/>
    <property type="match status" value="1"/>
</dbReference>
<keyword evidence="6" id="KW-0326">Glycosidase</keyword>
<feature type="domain" description="NPH3" evidence="11">
    <location>
        <begin position="216"/>
        <end position="325"/>
    </location>
</feature>
<feature type="compositionally biased region" description="Basic and acidic residues" evidence="8">
    <location>
        <begin position="648"/>
        <end position="662"/>
    </location>
</feature>
<dbReference type="InterPro" id="IPR001547">
    <property type="entry name" value="Glyco_hydro_5"/>
</dbReference>
<name>A0A0E0IXF9_ORYNI</name>
<evidence type="ECO:0000313" key="13">
    <source>
        <dbReference type="Proteomes" id="UP000006591"/>
    </source>
</evidence>
<evidence type="ECO:0000256" key="3">
    <source>
        <dbReference type="ARBA" id="ARBA00005641"/>
    </source>
</evidence>
<keyword evidence="9" id="KW-1133">Transmembrane helix</keyword>
<reference evidence="12" key="2">
    <citation type="submission" date="2018-04" db="EMBL/GenBank/DDBJ databases">
        <title>OnivRS2 (Oryza nivara Reference Sequence Version 2).</title>
        <authorList>
            <person name="Zhang J."/>
            <person name="Kudrna D."/>
            <person name="Lee S."/>
            <person name="Talag J."/>
            <person name="Rajasekar S."/>
            <person name="Welchert J."/>
            <person name="Hsing Y.-I."/>
            <person name="Wing R.A."/>
        </authorList>
    </citation>
    <scope>NUCLEOTIDE SEQUENCE [LARGE SCALE GENOMIC DNA]</scope>
    <source>
        <strain evidence="12">SL10</strain>
    </source>
</reference>